<gene>
    <name evidence="13" type="ORF">PBS001_LOCUS4175</name>
</gene>
<comment type="caution">
    <text evidence="13">The sequence shown here is derived from an EMBL/GenBank/DDBJ whole genome shotgun (WGS) entry which is preliminary data.</text>
</comment>
<organism evidence="13 14">
    <name type="scientific">Peronospora belbahrii</name>
    <dbReference type="NCBI Taxonomy" id="622444"/>
    <lineage>
        <taxon>Eukaryota</taxon>
        <taxon>Sar</taxon>
        <taxon>Stramenopiles</taxon>
        <taxon>Oomycota</taxon>
        <taxon>Peronosporomycetes</taxon>
        <taxon>Peronosporales</taxon>
        <taxon>Peronosporaceae</taxon>
        <taxon>Peronospora</taxon>
    </lineage>
</organism>
<name>A0ABN8CWQ9_9STRA</name>
<comment type="subcellular location">
    <subcellularLocation>
        <location evidence="1">Nucleus</location>
        <location evidence="1">Nuclear pore complex</location>
    </subcellularLocation>
</comment>
<sequence>MRFTVTFEDETLPMARAAASYTYWDVQGMQKPMNHTDTGRRRLRAPSLDSTTTPSDEDDDELNSTLMDNSFHVHTATSALERMQLTNNTRQELLKQVERTCERKAVQSVTGSEAYQALCETLQRARQDAEAQLQRLEAKEEGEKEEIDLLKKQEELERETTAKLQQIWLKERLGIDSVEKELYAFQRAREEAHRREEEQREQEEAKVRRDQEARKKILQDAKKDEEAQKAQRKAENELAEAQAKAKAQAAERAALRRKQEIEREEVEAAKVAAEKEVASQAKKHVQEGRECIKRLETLHCQTTEILDSPDLSVKKIRMQIRREAGACNQIAAAPSAIKNVVSKIQQLLQMAKTSGDAYFKFALDMVASNLSKQIESRADYKSCYPIAHVIKMSCVQTPELTDVMLGYFHKSCVFTIPDNPEKHASQTIADYKMSMGFQKAVGESSDPDGLEHVIEYTRRMTMIAAVLAAVRQTAPWDGSPCPPGLDLGDCWSWLARLLNEPPHLMTGALILTILEVAGFELLRKYKKQFHKLLELIARDVCPRLSKNAKTGAANAAGQLEMFINQYHANRCMLNEPDGRKLEETKISEADEERSDCSDNGGGNYYGGRGSGRSGGRGGGRGGSWRWSWWFLETLAAAFVPL</sequence>
<dbReference type="InterPro" id="IPR038506">
    <property type="entry name" value="GLE1-like_sf"/>
</dbReference>
<evidence type="ECO:0000256" key="7">
    <source>
        <dbReference type="ARBA" id="ARBA00023132"/>
    </source>
</evidence>
<keyword evidence="5" id="KW-0653">Protein transport</keyword>
<dbReference type="PANTHER" id="PTHR12960">
    <property type="entry name" value="GLE-1-RELATED"/>
    <property type="match status" value="1"/>
</dbReference>
<evidence type="ECO:0000256" key="8">
    <source>
        <dbReference type="ARBA" id="ARBA00023242"/>
    </source>
</evidence>
<keyword evidence="7" id="KW-0906">Nuclear pore complex</keyword>
<evidence type="ECO:0000256" key="10">
    <source>
        <dbReference type="ARBA" id="ARBA00029983"/>
    </source>
</evidence>
<keyword evidence="14" id="KW-1185">Reference proteome</keyword>
<feature type="compositionally biased region" description="Basic and acidic residues" evidence="12">
    <location>
        <begin position="192"/>
        <end position="236"/>
    </location>
</feature>
<evidence type="ECO:0000256" key="6">
    <source>
        <dbReference type="ARBA" id="ARBA00023010"/>
    </source>
</evidence>
<feature type="region of interest" description="Disordered" evidence="12">
    <location>
        <begin position="192"/>
        <end position="243"/>
    </location>
</feature>
<keyword evidence="6" id="KW-0811">Translocation</keyword>
<dbReference type="InterPro" id="IPR012476">
    <property type="entry name" value="GLE1"/>
</dbReference>
<evidence type="ECO:0000256" key="4">
    <source>
        <dbReference type="ARBA" id="ARBA00022816"/>
    </source>
</evidence>
<keyword evidence="4" id="KW-0509">mRNA transport</keyword>
<evidence type="ECO:0000256" key="11">
    <source>
        <dbReference type="SAM" id="Coils"/>
    </source>
</evidence>
<dbReference type="Gene3D" id="1.25.40.510">
    <property type="entry name" value="GLE1-like"/>
    <property type="match status" value="1"/>
</dbReference>
<keyword evidence="8" id="KW-0539">Nucleus</keyword>
<dbReference type="Proteomes" id="UP001158986">
    <property type="component" value="Unassembled WGS sequence"/>
</dbReference>
<evidence type="ECO:0000256" key="3">
    <source>
        <dbReference type="ARBA" id="ARBA00022448"/>
    </source>
</evidence>
<dbReference type="Pfam" id="PF07817">
    <property type="entry name" value="GLE1"/>
    <property type="match status" value="1"/>
</dbReference>
<feature type="coiled-coil region" evidence="11">
    <location>
        <begin position="112"/>
        <end position="159"/>
    </location>
</feature>
<evidence type="ECO:0000313" key="14">
    <source>
        <dbReference type="Proteomes" id="UP001158986"/>
    </source>
</evidence>
<keyword evidence="11" id="KW-0175">Coiled coil</keyword>
<evidence type="ECO:0000256" key="5">
    <source>
        <dbReference type="ARBA" id="ARBA00022927"/>
    </source>
</evidence>
<evidence type="ECO:0000256" key="12">
    <source>
        <dbReference type="SAM" id="MobiDB-lite"/>
    </source>
</evidence>
<dbReference type="PANTHER" id="PTHR12960:SF0">
    <property type="entry name" value="MRNA EXPORT FACTOR GLE1"/>
    <property type="match status" value="1"/>
</dbReference>
<keyword evidence="3" id="KW-0813">Transport</keyword>
<comment type="similarity">
    <text evidence="2">Belongs to the GLE1 family.</text>
</comment>
<evidence type="ECO:0000256" key="9">
    <source>
        <dbReference type="ARBA" id="ARBA00026227"/>
    </source>
</evidence>
<dbReference type="EMBL" id="CAKLCB010000246">
    <property type="protein sequence ID" value="CAH0517577.1"/>
    <property type="molecule type" value="Genomic_DNA"/>
</dbReference>
<feature type="region of interest" description="Disordered" evidence="12">
    <location>
        <begin position="30"/>
        <end position="61"/>
    </location>
</feature>
<protein>
    <recommendedName>
        <fullName evidence="9">mRNA export factor GLE1</fullName>
    </recommendedName>
    <alternativeName>
        <fullName evidence="10">Nucleoporin GLE1</fullName>
    </alternativeName>
</protein>
<reference evidence="13 14" key="1">
    <citation type="submission" date="2021-11" db="EMBL/GenBank/DDBJ databases">
        <authorList>
            <person name="Islam A."/>
            <person name="Islam S."/>
            <person name="Flora M.S."/>
            <person name="Rahman M."/>
            <person name="Ziaur R.M."/>
            <person name="Epstein J.H."/>
            <person name="Hassan M."/>
            <person name="Klassen M."/>
            <person name="Woodard K."/>
            <person name="Webb A."/>
            <person name="Webby R.J."/>
            <person name="El Zowalaty M.E."/>
        </authorList>
    </citation>
    <scope>NUCLEOTIDE SEQUENCE [LARGE SCALE GENOMIC DNA]</scope>
    <source>
        <strain evidence="13">Pbs1</strain>
    </source>
</reference>
<proteinExistence type="inferred from homology"/>
<evidence type="ECO:0000313" key="13">
    <source>
        <dbReference type="EMBL" id="CAH0517577.1"/>
    </source>
</evidence>
<evidence type="ECO:0000256" key="1">
    <source>
        <dbReference type="ARBA" id="ARBA00004567"/>
    </source>
</evidence>
<evidence type="ECO:0000256" key="2">
    <source>
        <dbReference type="ARBA" id="ARBA00011056"/>
    </source>
</evidence>
<accession>A0ABN8CWQ9</accession>